<accession>F4RYK0</accession>
<dbReference type="KEGG" id="mlr:MELLADRAFT_91307"/>
<evidence type="ECO:0000313" key="4">
    <source>
        <dbReference type="Proteomes" id="UP000001072"/>
    </source>
</evidence>
<feature type="compositionally biased region" description="Polar residues" evidence="2">
    <location>
        <begin position="208"/>
        <end position="218"/>
    </location>
</feature>
<feature type="coiled-coil region" evidence="1">
    <location>
        <begin position="341"/>
        <end position="375"/>
    </location>
</feature>
<feature type="compositionally biased region" description="Acidic residues" evidence="2">
    <location>
        <begin position="392"/>
        <end position="412"/>
    </location>
</feature>
<dbReference type="InParanoid" id="F4RYK0"/>
<dbReference type="VEuPathDB" id="FungiDB:MELLADRAFT_91307"/>
<keyword evidence="4" id="KW-1185">Reference proteome</keyword>
<evidence type="ECO:0000256" key="1">
    <source>
        <dbReference type="SAM" id="Coils"/>
    </source>
</evidence>
<dbReference type="EMBL" id="GL883130">
    <property type="protein sequence ID" value="EGG02564.1"/>
    <property type="molecule type" value="Genomic_DNA"/>
</dbReference>
<proteinExistence type="predicted"/>
<feature type="compositionally biased region" description="Basic and acidic residues" evidence="2">
    <location>
        <begin position="169"/>
        <end position="180"/>
    </location>
</feature>
<gene>
    <name evidence="3" type="ORF">MELLADRAFT_91307</name>
</gene>
<dbReference type="AlphaFoldDB" id="F4RYK0"/>
<dbReference type="HOGENOM" id="CLU_049472_0_0_1"/>
<reference evidence="4" key="1">
    <citation type="journal article" date="2011" name="Proc. Natl. Acad. Sci. U.S.A.">
        <title>Obligate biotrophy features unraveled by the genomic analysis of rust fungi.</title>
        <authorList>
            <person name="Duplessis S."/>
            <person name="Cuomo C.A."/>
            <person name="Lin Y.-C."/>
            <person name="Aerts A."/>
            <person name="Tisserant E."/>
            <person name="Veneault-Fourrey C."/>
            <person name="Joly D.L."/>
            <person name="Hacquard S."/>
            <person name="Amselem J."/>
            <person name="Cantarel B.L."/>
            <person name="Chiu R."/>
            <person name="Coutinho P.M."/>
            <person name="Feau N."/>
            <person name="Field M."/>
            <person name="Frey P."/>
            <person name="Gelhaye E."/>
            <person name="Goldberg J."/>
            <person name="Grabherr M.G."/>
            <person name="Kodira C.D."/>
            <person name="Kohler A."/>
            <person name="Kuees U."/>
            <person name="Lindquist E.A."/>
            <person name="Lucas S.M."/>
            <person name="Mago R."/>
            <person name="Mauceli E."/>
            <person name="Morin E."/>
            <person name="Murat C."/>
            <person name="Pangilinan J.L."/>
            <person name="Park R."/>
            <person name="Pearson M."/>
            <person name="Quesneville H."/>
            <person name="Rouhier N."/>
            <person name="Sakthikumar S."/>
            <person name="Salamov A.A."/>
            <person name="Schmutz J."/>
            <person name="Selles B."/>
            <person name="Shapiro H."/>
            <person name="Tanguay P."/>
            <person name="Tuskan G.A."/>
            <person name="Henrissat B."/>
            <person name="Van de Peer Y."/>
            <person name="Rouze P."/>
            <person name="Ellis J.G."/>
            <person name="Dodds P.N."/>
            <person name="Schein J.E."/>
            <person name="Zhong S."/>
            <person name="Hamelin R.C."/>
            <person name="Grigoriev I.V."/>
            <person name="Szabo L.J."/>
            <person name="Martin F."/>
        </authorList>
    </citation>
    <scope>NUCLEOTIDE SEQUENCE [LARGE SCALE GENOMIC DNA]</scope>
    <source>
        <strain evidence="4">98AG31 / pathotype 3-4-7</strain>
    </source>
</reference>
<organism evidence="4">
    <name type="scientific">Melampsora larici-populina (strain 98AG31 / pathotype 3-4-7)</name>
    <name type="common">Poplar leaf rust fungus</name>
    <dbReference type="NCBI Taxonomy" id="747676"/>
    <lineage>
        <taxon>Eukaryota</taxon>
        <taxon>Fungi</taxon>
        <taxon>Dikarya</taxon>
        <taxon>Basidiomycota</taxon>
        <taxon>Pucciniomycotina</taxon>
        <taxon>Pucciniomycetes</taxon>
        <taxon>Pucciniales</taxon>
        <taxon>Melampsoraceae</taxon>
        <taxon>Melampsora</taxon>
    </lineage>
</organism>
<evidence type="ECO:0000256" key="2">
    <source>
        <dbReference type="SAM" id="MobiDB-lite"/>
    </source>
</evidence>
<evidence type="ECO:0000313" key="3">
    <source>
        <dbReference type="EMBL" id="EGG02564.1"/>
    </source>
</evidence>
<keyword evidence="1" id="KW-0175">Coiled coil</keyword>
<dbReference type="RefSeq" id="XP_007414253.1">
    <property type="nucleotide sequence ID" value="XM_007414191.1"/>
</dbReference>
<sequence>MCTLDPDAPGVGKQTMLDWLRINHPMETIRTGLNKGEIAQIVRRVQPETNHIQHHVSTTTSLPEPSDLKPTKAGIRISKKNRHETHISSSSTVCSASIQQPLTDPQLASKRKLEIVPGGKVHLGKRSVSGETNRQSKKRVLSGTQSVVNSTDDSDSTPNVKLETTSDSSEARHKQSKSDPSDLSPSPKYGQSYINPAILPSHKKKLQTPPNSARGSSELQSNTLIDLGADNNDILEGGTTTQPRDLMEFADRDWFETENTTVGQDVPPITNNGPIVSGVDVFLKEREHGQKVAYLNNVIESLKSQVDTSEQSRLDDVASIQHKQNKQDDTIHRLQRSVGFLEEKVEMFDGLKEQLNSLETEVKELRKSLGEAVTELGAQEEIITKLIHMQEEDGDEDDSQEYDSQEDDSNSL</sequence>
<name>F4RYK0_MELLP</name>
<feature type="region of interest" description="Disordered" evidence="2">
    <location>
        <begin position="389"/>
        <end position="412"/>
    </location>
</feature>
<protein>
    <submittedName>
        <fullName evidence="3">Uncharacterized protein</fullName>
    </submittedName>
</protein>
<dbReference type="GeneID" id="18935860"/>
<feature type="compositionally biased region" description="Polar residues" evidence="2">
    <location>
        <begin position="158"/>
        <end position="168"/>
    </location>
</feature>
<feature type="region of interest" description="Disordered" evidence="2">
    <location>
        <begin position="118"/>
        <end position="218"/>
    </location>
</feature>
<dbReference type="Proteomes" id="UP000001072">
    <property type="component" value="Unassembled WGS sequence"/>
</dbReference>